<evidence type="ECO:0000256" key="2">
    <source>
        <dbReference type="SAM" id="Phobius"/>
    </source>
</evidence>
<dbReference type="AlphaFoldDB" id="A0ABD1HUL8"/>
<dbReference type="Proteomes" id="UP001567538">
    <property type="component" value="Unassembled WGS sequence"/>
</dbReference>
<organism evidence="3 4">
    <name type="scientific">Salvia divinorum</name>
    <name type="common">Maria pastora</name>
    <name type="synonym">Diviner's sage</name>
    <dbReference type="NCBI Taxonomy" id="28513"/>
    <lineage>
        <taxon>Eukaryota</taxon>
        <taxon>Viridiplantae</taxon>
        <taxon>Streptophyta</taxon>
        <taxon>Embryophyta</taxon>
        <taxon>Tracheophyta</taxon>
        <taxon>Spermatophyta</taxon>
        <taxon>Magnoliopsida</taxon>
        <taxon>eudicotyledons</taxon>
        <taxon>Gunneridae</taxon>
        <taxon>Pentapetalae</taxon>
        <taxon>asterids</taxon>
        <taxon>lamiids</taxon>
        <taxon>Lamiales</taxon>
        <taxon>Lamiaceae</taxon>
        <taxon>Nepetoideae</taxon>
        <taxon>Mentheae</taxon>
        <taxon>Salviinae</taxon>
        <taxon>Salvia</taxon>
        <taxon>Salvia subgen. Calosphace</taxon>
    </lineage>
</organism>
<evidence type="ECO:0000313" key="3">
    <source>
        <dbReference type="EMBL" id="KAL1558716.1"/>
    </source>
</evidence>
<evidence type="ECO:0000256" key="1">
    <source>
        <dbReference type="SAM" id="MobiDB-lite"/>
    </source>
</evidence>
<dbReference type="InterPro" id="IPR036873">
    <property type="entry name" value="Rhodanese-like_dom_sf"/>
</dbReference>
<dbReference type="EMBL" id="JBEAFC010000004">
    <property type="protein sequence ID" value="KAL1558716.1"/>
    <property type="molecule type" value="Genomic_DNA"/>
</dbReference>
<name>A0ABD1HUL8_SALDI</name>
<reference evidence="3 4" key="1">
    <citation type="submission" date="2024-06" db="EMBL/GenBank/DDBJ databases">
        <title>A chromosome level genome sequence of Diviner's sage (Salvia divinorum).</title>
        <authorList>
            <person name="Ford S.A."/>
            <person name="Ro D.-K."/>
            <person name="Ness R.W."/>
            <person name="Phillips M.A."/>
        </authorList>
    </citation>
    <scope>NUCLEOTIDE SEQUENCE [LARGE SCALE GENOMIC DNA]</scope>
    <source>
        <strain evidence="3">SAF-2024a</strain>
        <tissue evidence="3">Leaf</tissue>
    </source>
</reference>
<proteinExistence type="predicted"/>
<feature type="transmembrane region" description="Helical" evidence="2">
    <location>
        <begin position="115"/>
        <end position="133"/>
    </location>
</feature>
<feature type="compositionally biased region" description="Basic and acidic residues" evidence="1">
    <location>
        <begin position="276"/>
        <end position="299"/>
    </location>
</feature>
<keyword evidence="2" id="KW-1133">Transmembrane helix</keyword>
<accession>A0ABD1HUL8</accession>
<keyword evidence="2" id="KW-0812">Transmembrane</keyword>
<dbReference type="InterPro" id="IPR044240">
    <property type="entry name" value="STR4-like"/>
</dbReference>
<feature type="compositionally biased region" description="Pro residues" evidence="1">
    <location>
        <begin position="320"/>
        <end position="342"/>
    </location>
</feature>
<comment type="caution">
    <text evidence="3">The sequence shown here is derived from an EMBL/GenBank/DDBJ whole genome shotgun (WGS) entry which is preliminary data.</text>
</comment>
<keyword evidence="4" id="KW-1185">Reference proteome</keyword>
<evidence type="ECO:0000313" key="4">
    <source>
        <dbReference type="Proteomes" id="UP001567538"/>
    </source>
</evidence>
<keyword evidence="2" id="KW-0472">Membrane</keyword>
<gene>
    <name evidence="3" type="ORF">AAHA92_09146</name>
</gene>
<dbReference type="PANTHER" id="PTHR47377">
    <property type="entry name" value="RHODANESE-LIKE DOMAIN-CONTAINING PROTEIN 4, CHLOROPLASTIC"/>
    <property type="match status" value="1"/>
</dbReference>
<protein>
    <submittedName>
        <fullName evidence="3">Rhodanese-like domain-containing protein 4A, chloroplastic</fullName>
    </submittedName>
</protein>
<dbReference type="PANTHER" id="PTHR47377:SF3">
    <property type="entry name" value="RHODANESE-LIKE DOMAIN-CONTAINING PROTEIN 4A, CHLOROPLASTIC"/>
    <property type="match status" value="1"/>
</dbReference>
<feature type="region of interest" description="Disordered" evidence="1">
    <location>
        <begin position="271"/>
        <end position="342"/>
    </location>
</feature>
<dbReference type="SUPFAM" id="SSF52821">
    <property type="entry name" value="Rhodanese/Cell cycle control phosphatase"/>
    <property type="match status" value="1"/>
</dbReference>
<sequence length="342" mass="37972">MESLSRCLAASPPLLYPCQNPQKTTSRTHSSCIRICKLPHLSNNTSTTTISQNLYFLNSHKQILKPRFAFPFLGFTFPASCFASETTTTLSAEEVPGRISLESILVSIDNFFTRYPFFVATVVFIWLVAIPLVEEYSQKYKFISAINAFKKLQDDPTAQLLDIRDDKSVASLGSPNLKILNKNALQVSFREGDEQGFVKRVLENFGEPANTTLCVLDNFDGNSIKVAELLVKTGGFKEAYAIRGGTMGKQGWQEIQETLLPLSVHIIPKKRTKLPKKQDKYGDITRVKENTDSPASKEIENEDVSSISPSARCEGSPSKPLSPYPNYPDLKPPSSPTPSKPN</sequence>
<dbReference type="Gene3D" id="3.40.250.10">
    <property type="entry name" value="Rhodanese-like domain"/>
    <property type="match status" value="1"/>
</dbReference>